<dbReference type="EMBL" id="GL385395">
    <property type="protein sequence ID" value="EJT80855.1"/>
    <property type="molecule type" value="Genomic_DNA"/>
</dbReference>
<evidence type="ECO:0000256" key="6">
    <source>
        <dbReference type="ARBA" id="ARBA00022840"/>
    </source>
</evidence>
<dbReference type="EnsemblFungi" id="EJT80855">
    <property type="protein sequence ID" value="EJT80855"/>
    <property type="gene ID" value="GGTG_00848"/>
</dbReference>
<evidence type="ECO:0000256" key="4">
    <source>
        <dbReference type="ARBA" id="ARBA00022598"/>
    </source>
</evidence>
<keyword evidence="4 11" id="KW-0436">Ligase</keyword>
<dbReference type="OrthoDB" id="5844513at2759"/>
<name>J3NHW2_GAET3</name>
<keyword evidence="5 11" id="KW-0547">Nucleotide-binding</keyword>
<dbReference type="SUPFAM" id="SSF47323">
    <property type="entry name" value="Anticodon-binding domain of a subclass of class I aminoacyl-tRNA synthetases"/>
    <property type="match status" value="1"/>
</dbReference>
<feature type="compositionally biased region" description="Basic and acidic residues" evidence="12">
    <location>
        <begin position="621"/>
        <end position="642"/>
    </location>
</feature>
<sequence>MATKGEPILPLPGKENILVTSALPYVNNVPHLGNIIGSVLSADVFARFCRARGLQTLYVCGSDEYGTATETKALEEGVDPATLCAKYHAIHKDIYDWFRIEFDVFGRTPTDEHTLIVQDIFTKLWNNGFIEQQETTQAFCAVPAHNTFLADRFVEGECSICHYTGARGDQCDSCGNLLDPMEPDKDGSAPDDAKATGWLLNPRCKVDGSTPEKRRTRHLFIRLDELQNEILPWLAKVEGGWSSNCVAITRSWIDKGLKPRGISRDLRWGVPIPKGLDGLSDEEYACKVFYVWFDACIGYPSITKTYTDAGNLAGKNWEKWWKNPDEVTLFQFMGKDNVPFHTIIFPASQLGTKDNWTKVNHLSTSEYLNYEGGKFSKSKGVGVFGNTARDTGIDPDVWRYYLLSRRPESSDAEFKWEEFIDGNNNDLLKNLGNLVQRVVKFCHAKMGAVIPPQSKSTVETFEQHKAEVNKLLQEYIANVKGTKLRAGLATALSVSALGNKLLQDHKLGNQLVDENLDLANGLIALALEHLHLLASLISPYLPGTARSIMRQIGAVSAGETVLDSSFIIPDVWNADMLEAGKPIGEPERPFSVIPASKLEEWREAFGGEELRKQKAIEAEKAAAKKAAKEKEKEKKRLKKEAQKAAAATSSGPGPTPTALPLRPASAVNSAAVAPAPSAPAKEVTSAQLEKAVEKS</sequence>
<dbReference type="InterPro" id="IPR041872">
    <property type="entry name" value="Anticodon_Met"/>
</dbReference>
<dbReference type="AlphaFoldDB" id="J3NHW2"/>
<dbReference type="PROSITE" id="PS00178">
    <property type="entry name" value="AA_TRNA_LIGASE_I"/>
    <property type="match status" value="1"/>
</dbReference>
<evidence type="ECO:0000313" key="17">
    <source>
        <dbReference type="Proteomes" id="UP000006039"/>
    </source>
</evidence>
<reference evidence="16" key="5">
    <citation type="submission" date="2018-04" db="UniProtKB">
        <authorList>
            <consortium name="EnsemblFungi"/>
        </authorList>
    </citation>
    <scope>IDENTIFICATION</scope>
    <source>
        <strain evidence="16">R3-111a-1</strain>
    </source>
</reference>
<evidence type="ECO:0000256" key="11">
    <source>
        <dbReference type="RuleBase" id="RU363039"/>
    </source>
</evidence>
<dbReference type="GO" id="GO:0005524">
    <property type="term" value="F:ATP binding"/>
    <property type="evidence" value="ECO:0007669"/>
    <property type="project" value="UniProtKB-KW"/>
</dbReference>
<reference evidence="15" key="3">
    <citation type="submission" date="2010-09" db="EMBL/GenBank/DDBJ databases">
        <title>Annotation of Gaeumannomyces graminis var. tritici R3-111a-1.</title>
        <authorList>
            <consortium name="The Broad Institute Genome Sequencing Platform"/>
            <person name="Ma L.-J."/>
            <person name="Dead R."/>
            <person name="Young S.K."/>
            <person name="Zeng Q."/>
            <person name="Gargeya S."/>
            <person name="Fitzgerald M."/>
            <person name="Haas B."/>
            <person name="Abouelleil A."/>
            <person name="Alvarado L."/>
            <person name="Arachchi H.M."/>
            <person name="Berlin A."/>
            <person name="Brown A."/>
            <person name="Chapman S.B."/>
            <person name="Chen Z."/>
            <person name="Dunbar C."/>
            <person name="Freedman E."/>
            <person name="Gearin G."/>
            <person name="Gellesch M."/>
            <person name="Goldberg J."/>
            <person name="Griggs A."/>
            <person name="Gujja S."/>
            <person name="Heiman D."/>
            <person name="Howarth C."/>
            <person name="Larson L."/>
            <person name="Lui A."/>
            <person name="MacDonald P.J.P."/>
            <person name="Mehta T."/>
            <person name="Montmayeur A."/>
            <person name="Murphy C."/>
            <person name="Neiman D."/>
            <person name="Pearson M."/>
            <person name="Priest M."/>
            <person name="Roberts A."/>
            <person name="Saif S."/>
            <person name="Shea T."/>
            <person name="Shenoy N."/>
            <person name="Sisk P."/>
            <person name="Stolte C."/>
            <person name="Sykes S."/>
            <person name="Yandava C."/>
            <person name="Wortman J."/>
            <person name="Nusbaum C."/>
            <person name="Birren B."/>
        </authorList>
    </citation>
    <scope>NUCLEOTIDE SEQUENCE</scope>
    <source>
        <strain evidence="15">R3-111a-1</strain>
    </source>
</reference>
<feature type="domain" description="Methionyl/Leucyl tRNA synthetase" evidence="13">
    <location>
        <begin position="17"/>
        <end position="438"/>
    </location>
</feature>
<dbReference type="GO" id="GO:0005829">
    <property type="term" value="C:cytosol"/>
    <property type="evidence" value="ECO:0007669"/>
    <property type="project" value="TreeGrafter"/>
</dbReference>
<gene>
    <name evidence="16" type="primary">20341306</name>
    <name evidence="15" type="ORF">GGTG_00848</name>
</gene>
<evidence type="ECO:0000256" key="7">
    <source>
        <dbReference type="ARBA" id="ARBA00022917"/>
    </source>
</evidence>
<dbReference type="InterPro" id="IPR023458">
    <property type="entry name" value="Met-tRNA_ligase_1"/>
</dbReference>
<dbReference type="Proteomes" id="UP000006039">
    <property type="component" value="Unassembled WGS sequence"/>
</dbReference>
<feature type="region of interest" description="Disordered" evidence="12">
    <location>
        <begin position="621"/>
        <end position="695"/>
    </location>
</feature>
<comment type="subcellular location">
    <subcellularLocation>
        <location evidence="1">Cytoplasm</location>
    </subcellularLocation>
</comment>
<dbReference type="InterPro" id="IPR015413">
    <property type="entry name" value="Methionyl/Leucyl_tRNA_Synth"/>
</dbReference>
<dbReference type="NCBIfam" id="TIGR00398">
    <property type="entry name" value="metG"/>
    <property type="match status" value="1"/>
</dbReference>
<dbReference type="Gene3D" id="3.40.50.620">
    <property type="entry name" value="HUPs"/>
    <property type="match status" value="1"/>
</dbReference>
<dbReference type="InterPro" id="IPR033911">
    <property type="entry name" value="MetRS_core"/>
</dbReference>
<dbReference type="InterPro" id="IPR009080">
    <property type="entry name" value="tRNAsynth_Ia_anticodon-bd"/>
</dbReference>
<dbReference type="InterPro" id="IPR014758">
    <property type="entry name" value="Met-tRNA_synth"/>
</dbReference>
<proteinExistence type="inferred from homology"/>
<evidence type="ECO:0000259" key="14">
    <source>
        <dbReference type="Pfam" id="PF19303"/>
    </source>
</evidence>
<evidence type="ECO:0000256" key="3">
    <source>
        <dbReference type="ARBA" id="ARBA00012838"/>
    </source>
</evidence>
<dbReference type="PANTHER" id="PTHR45765:SF1">
    <property type="entry name" value="METHIONINE--TRNA LIGASE, CYTOPLASMIC"/>
    <property type="match status" value="1"/>
</dbReference>
<dbReference type="InterPro" id="IPR001412">
    <property type="entry name" value="aa-tRNA-synth_I_CS"/>
</dbReference>
<dbReference type="EC" id="6.1.1.10" evidence="3"/>
<dbReference type="InterPro" id="IPR029038">
    <property type="entry name" value="MetRS_Zn"/>
</dbReference>
<evidence type="ECO:0000256" key="8">
    <source>
        <dbReference type="ARBA" id="ARBA00023146"/>
    </source>
</evidence>
<organism evidence="15">
    <name type="scientific">Gaeumannomyces tritici (strain R3-111a-1)</name>
    <name type="common">Wheat and barley take-all root rot fungus</name>
    <name type="synonym">Gaeumannomyces graminis var. tritici</name>
    <dbReference type="NCBI Taxonomy" id="644352"/>
    <lineage>
        <taxon>Eukaryota</taxon>
        <taxon>Fungi</taxon>
        <taxon>Dikarya</taxon>
        <taxon>Ascomycota</taxon>
        <taxon>Pezizomycotina</taxon>
        <taxon>Sordariomycetes</taxon>
        <taxon>Sordariomycetidae</taxon>
        <taxon>Magnaporthales</taxon>
        <taxon>Magnaporthaceae</taxon>
        <taxon>Gaeumannomyces</taxon>
    </lineage>
</organism>
<evidence type="ECO:0000256" key="5">
    <source>
        <dbReference type="ARBA" id="ARBA00022741"/>
    </source>
</evidence>
<dbReference type="GO" id="GO:0017101">
    <property type="term" value="C:aminoacyl-tRNA synthetase multienzyme complex"/>
    <property type="evidence" value="ECO:0007669"/>
    <property type="project" value="TreeGrafter"/>
</dbReference>
<dbReference type="GO" id="GO:0004825">
    <property type="term" value="F:methionine-tRNA ligase activity"/>
    <property type="evidence" value="ECO:0007669"/>
    <property type="project" value="UniProtKB-EC"/>
</dbReference>
<evidence type="ECO:0000256" key="12">
    <source>
        <dbReference type="SAM" id="MobiDB-lite"/>
    </source>
</evidence>
<reference evidence="16" key="4">
    <citation type="journal article" date="2015" name="G3 (Bethesda)">
        <title>Genome sequences of three phytopathogenic species of the Magnaporthaceae family of fungi.</title>
        <authorList>
            <person name="Okagaki L.H."/>
            <person name="Nunes C.C."/>
            <person name="Sailsbery J."/>
            <person name="Clay B."/>
            <person name="Brown D."/>
            <person name="John T."/>
            <person name="Oh Y."/>
            <person name="Young N."/>
            <person name="Fitzgerald M."/>
            <person name="Haas B.J."/>
            <person name="Zeng Q."/>
            <person name="Young S."/>
            <person name="Adiconis X."/>
            <person name="Fan L."/>
            <person name="Levin J.Z."/>
            <person name="Mitchell T.K."/>
            <person name="Okubara P.A."/>
            <person name="Farman M.L."/>
            <person name="Kohn L.M."/>
            <person name="Birren B."/>
            <person name="Ma L.-J."/>
            <person name="Dean R.A."/>
        </authorList>
    </citation>
    <scope>NUCLEOTIDE SEQUENCE</scope>
    <source>
        <strain evidence="16">R3-111a-1</strain>
    </source>
</reference>
<dbReference type="Gene3D" id="1.10.730.10">
    <property type="entry name" value="Isoleucyl-tRNA Synthetase, Domain 1"/>
    <property type="match status" value="1"/>
</dbReference>
<evidence type="ECO:0000259" key="13">
    <source>
        <dbReference type="Pfam" id="PF09334"/>
    </source>
</evidence>
<dbReference type="HOGENOM" id="CLU_009710_3_2_1"/>
<keyword evidence="6 11" id="KW-0067">ATP-binding</keyword>
<dbReference type="STRING" id="644352.J3NHW2"/>
<keyword evidence="8 11" id="KW-0030">Aminoacyl-tRNA synthetase</keyword>
<keyword evidence="17" id="KW-1185">Reference proteome</keyword>
<evidence type="ECO:0000313" key="15">
    <source>
        <dbReference type="EMBL" id="EJT80855.1"/>
    </source>
</evidence>
<protein>
    <recommendedName>
        <fullName evidence="3">methionine--tRNA ligase</fullName>
        <ecNumber evidence="3">6.1.1.10</ecNumber>
    </recommendedName>
    <alternativeName>
        <fullName evidence="9">Methionyl-tRNA synthetase</fullName>
    </alternativeName>
</protein>
<evidence type="ECO:0000256" key="2">
    <source>
        <dbReference type="ARBA" id="ARBA00005594"/>
    </source>
</evidence>
<evidence type="ECO:0000313" key="16">
    <source>
        <dbReference type="EnsemblFungi" id="EJT80855"/>
    </source>
</evidence>
<evidence type="ECO:0000256" key="9">
    <source>
        <dbReference type="ARBA" id="ARBA00030904"/>
    </source>
</evidence>
<comment type="similarity">
    <text evidence="2 11">Belongs to the class-I aminoacyl-tRNA synthetase family.</text>
</comment>
<evidence type="ECO:0000256" key="10">
    <source>
        <dbReference type="ARBA" id="ARBA00047364"/>
    </source>
</evidence>
<dbReference type="Pfam" id="PF09334">
    <property type="entry name" value="tRNA-synt_1g"/>
    <property type="match status" value="1"/>
</dbReference>
<dbReference type="GeneID" id="20341306"/>
<dbReference type="VEuPathDB" id="FungiDB:GGTG_00848"/>
<reference evidence="17" key="1">
    <citation type="submission" date="2010-07" db="EMBL/GenBank/DDBJ databases">
        <title>The genome sequence of Gaeumannomyces graminis var. tritici strain R3-111a-1.</title>
        <authorList>
            <consortium name="The Broad Institute Genome Sequencing Platform"/>
            <person name="Ma L.-J."/>
            <person name="Dead R."/>
            <person name="Young S."/>
            <person name="Zeng Q."/>
            <person name="Koehrsen M."/>
            <person name="Alvarado L."/>
            <person name="Berlin A."/>
            <person name="Chapman S.B."/>
            <person name="Chen Z."/>
            <person name="Freedman E."/>
            <person name="Gellesch M."/>
            <person name="Goldberg J."/>
            <person name="Griggs A."/>
            <person name="Gujja S."/>
            <person name="Heilman E.R."/>
            <person name="Heiman D."/>
            <person name="Hepburn T."/>
            <person name="Howarth C."/>
            <person name="Jen D."/>
            <person name="Larson L."/>
            <person name="Mehta T."/>
            <person name="Neiman D."/>
            <person name="Pearson M."/>
            <person name="Roberts A."/>
            <person name="Saif S."/>
            <person name="Shea T."/>
            <person name="Shenoy N."/>
            <person name="Sisk P."/>
            <person name="Stolte C."/>
            <person name="Sykes S."/>
            <person name="Walk T."/>
            <person name="White J."/>
            <person name="Yandava C."/>
            <person name="Haas B."/>
            <person name="Nusbaum C."/>
            <person name="Birren B."/>
        </authorList>
    </citation>
    <scope>NUCLEOTIDE SEQUENCE [LARGE SCALE GENOMIC DNA]</scope>
    <source>
        <strain evidence="17">R3-111a-1</strain>
    </source>
</reference>
<dbReference type="GO" id="GO:0006431">
    <property type="term" value="P:methionyl-tRNA aminoacylation"/>
    <property type="evidence" value="ECO:0007669"/>
    <property type="project" value="InterPro"/>
</dbReference>
<feature type="domain" description="Methionyl-tRNA synthetase anticodon-binding" evidence="14">
    <location>
        <begin position="452"/>
        <end position="608"/>
    </location>
</feature>
<dbReference type="Pfam" id="PF19303">
    <property type="entry name" value="Anticodon_3"/>
    <property type="match status" value="1"/>
</dbReference>
<dbReference type="InterPro" id="IPR014729">
    <property type="entry name" value="Rossmann-like_a/b/a_fold"/>
</dbReference>
<dbReference type="PRINTS" id="PR01041">
    <property type="entry name" value="TRNASYNTHMET"/>
</dbReference>
<comment type="catalytic activity">
    <reaction evidence="10">
        <text>tRNA(Met) + L-methionine + ATP = L-methionyl-tRNA(Met) + AMP + diphosphate</text>
        <dbReference type="Rhea" id="RHEA:13481"/>
        <dbReference type="Rhea" id="RHEA-COMP:9667"/>
        <dbReference type="Rhea" id="RHEA-COMP:9698"/>
        <dbReference type="ChEBI" id="CHEBI:30616"/>
        <dbReference type="ChEBI" id="CHEBI:33019"/>
        <dbReference type="ChEBI" id="CHEBI:57844"/>
        <dbReference type="ChEBI" id="CHEBI:78442"/>
        <dbReference type="ChEBI" id="CHEBI:78530"/>
        <dbReference type="ChEBI" id="CHEBI:456215"/>
        <dbReference type="EC" id="6.1.1.10"/>
    </reaction>
</comment>
<dbReference type="RefSeq" id="XP_009216864.1">
    <property type="nucleotide sequence ID" value="XM_009218600.1"/>
</dbReference>
<reference evidence="15" key="2">
    <citation type="submission" date="2010-07" db="EMBL/GenBank/DDBJ databases">
        <authorList>
            <consortium name="The Broad Institute Genome Sequencing Platform"/>
            <consortium name="Broad Institute Genome Sequencing Center for Infectious Disease"/>
            <person name="Ma L.-J."/>
            <person name="Dead R."/>
            <person name="Young S."/>
            <person name="Zeng Q."/>
            <person name="Koehrsen M."/>
            <person name="Alvarado L."/>
            <person name="Berlin A."/>
            <person name="Chapman S.B."/>
            <person name="Chen Z."/>
            <person name="Freedman E."/>
            <person name="Gellesch M."/>
            <person name="Goldberg J."/>
            <person name="Griggs A."/>
            <person name="Gujja S."/>
            <person name="Heilman E.R."/>
            <person name="Heiman D."/>
            <person name="Hepburn T."/>
            <person name="Howarth C."/>
            <person name="Jen D."/>
            <person name="Larson L."/>
            <person name="Mehta T."/>
            <person name="Neiman D."/>
            <person name="Pearson M."/>
            <person name="Roberts A."/>
            <person name="Saif S."/>
            <person name="Shea T."/>
            <person name="Shenoy N."/>
            <person name="Sisk P."/>
            <person name="Stolte C."/>
            <person name="Sykes S."/>
            <person name="Walk T."/>
            <person name="White J."/>
            <person name="Yandava C."/>
            <person name="Haas B."/>
            <person name="Nusbaum C."/>
            <person name="Birren B."/>
        </authorList>
    </citation>
    <scope>NUCLEOTIDE SEQUENCE</scope>
    <source>
        <strain evidence="15">R3-111a-1</strain>
    </source>
</reference>
<keyword evidence="7 11" id="KW-0648">Protein biosynthesis</keyword>
<dbReference type="SUPFAM" id="SSF52374">
    <property type="entry name" value="Nucleotidylyl transferase"/>
    <property type="match status" value="1"/>
</dbReference>
<dbReference type="Gene3D" id="2.20.28.20">
    <property type="entry name" value="Methionyl-tRNA synthetase, Zn-domain"/>
    <property type="match status" value="1"/>
</dbReference>
<dbReference type="PANTHER" id="PTHR45765">
    <property type="entry name" value="METHIONINE--TRNA LIGASE"/>
    <property type="match status" value="1"/>
</dbReference>
<accession>J3NHW2</accession>
<dbReference type="CDD" id="cd00814">
    <property type="entry name" value="MetRS_core"/>
    <property type="match status" value="1"/>
</dbReference>
<dbReference type="SUPFAM" id="SSF57770">
    <property type="entry name" value="Methionyl-tRNA synthetase (MetRS), Zn-domain"/>
    <property type="match status" value="1"/>
</dbReference>
<dbReference type="FunCoup" id="J3NHW2">
    <property type="interactions" value="1015"/>
</dbReference>
<evidence type="ECO:0000256" key="1">
    <source>
        <dbReference type="ARBA" id="ARBA00004496"/>
    </source>
</evidence>
<feature type="compositionally biased region" description="Low complexity" evidence="12">
    <location>
        <begin position="663"/>
        <end position="680"/>
    </location>
</feature>
<dbReference type="eggNOG" id="KOG1247">
    <property type="taxonomic scope" value="Eukaryota"/>
</dbReference>